<organism evidence="10 11">
    <name type="scientific">Candidatus Woesebacteria bacterium GW2011_GWA1_39_12</name>
    <dbReference type="NCBI Taxonomy" id="1618549"/>
    <lineage>
        <taxon>Bacteria</taxon>
        <taxon>Candidatus Woeseibacteriota</taxon>
    </lineage>
</organism>
<evidence type="ECO:0000313" key="10">
    <source>
        <dbReference type="EMBL" id="KKQ98082.1"/>
    </source>
</evidence>
<dbReference type="EMBL" id="LBWA01000005">
    <property type="protein sequence ID" value="KKQ98082.1"/>
    <property type="molecule type" value="Genomic_DNA"/>
</dbReference>
<feature type="transmembrane region" description="Helical" evidence="8">
    <location>
        <begin position="321"/>
        <end position="340"/>
    </location>
</feature>
<keyword evidence="5 8" id="KW-0812">Transmembrane</keyword>
<dbReference type="PANTHER" id="PTHR33908:SF11">
    <property type="entry name" value="MEMBRANE PROTEIN"/>
    <property type="match status" value="1"/>
</dbReference>
<comment type="subcellular location">
    <subcellularLocation>
        <location evidence="1">Cell membrane</location>
        <topology evidence="1">Multi-pass membrane protein</topology>
    </subcellularLocation>
</comment>
<evidence type="ECO:0000256" key="4">
    <source>
        <dbReference type="ARBA" id="ARBA00022679"/>
    </source>
</evidence>
<feature type="domain" description="Glycosyltransferase RgtA/B/C/D-like" evidence="9">
    <location>
        <begin position="69"/>
        <end position="221"/>
    </location>
</feature>
<evidence type="ECO:0000256" key="1">
    <source>
        <dbReference type="ARBA" id="ARBA00004651"/>
    </source>
</evidence>
<feature type="transmembrane region" description="Helical" evidence="8">
    <location>
        <begin position="209"/>
        <end position="226"/>
    </location>
</feature>
<evidence type="ECO:0000256" key="2">
    <source>
        <dbReference type="ARBA" id="ARBA00022475"/>
    </source>
</evidence>
<evidence type="ECO:0000256" key="3">
    <source>
        <dbReference type="ARBA" id="ARBA00022676"/>
    </source>
</evidence>
<feature type="transmembrane region" description="Helical" evidence="8">
    <location>
        <begin position="164"/>
        <end position="180"/>
    </location>
</feature>
<dbReference type="InterPro" id="IPR038731">
    <property type="entry name" value="RgtA/B/C-like"/>
</dbReference>
<sequence>MSNKLLSLILLLIIVLGAGLRLFWLQKSPPSLNWDEAALGYNAYSLLKTGKDEYGFKLPVTFRSFDDYKPPLYPYAAVPFVAMFGLNEISVRLPSALSGISIIVVVFFIASHLFNKKIATLAAFFIAIEPWSVHFSRIAFETNLGLSFLLWSIYFALKAGQKQKYLYISFFLLFLSAYSYHAYRALLLPLTFYFLYFNKKILKAKSRSFPLLIFISLFLISFLFIIKSGGGLVRFQTTSILKAVEFNETPNPVSFIYQFYIFGKNIIGRYFAYFSPVNLFVRGTNEPNQQIPGFGPFYAIEFIFFLSGIVFLAKNKFKPRAFIFLILLAPFPAIITWNWFLPTRVLLIFSMYSILIGLGAYNFLIFLRKKGKIILFTSITIFSIVLLNNLGNLATTLFLYLPYVQKGNWQYGFREIMAYVAPIQDNYDKIIFETGHAQPHIFVLFYGNYPPARYHKDLGSPDALEKPRKNFNFGNYVFRKIYWPEDRNLKKTLFIGSEYNLPEKDVATAKNAKILKDIYDKNGDFMARIVETK</sequence>
<evidence type="ECO:0000259" key="9">
    <source>
        <dbReference type="Pfam" id="PF13231"/>
    </source>
</evidence>
<feature type="transmembrane region" description="Helical" evidence="8">
    <location>
        <begin position="346"/>
        <end position="367"/>
    </location>
</feature>
<dbReference type="AlphaFoldDB" id="A0A0G0M474"/>
<keyword evidence="2" id="KW-1003">Cell membrane</keyword>
<feature type="transmembrane region" description="Helical" evidence="8">
    <location>
        <begin position="295"/>
        <end position="314"/>
    </location>
</feature>
<evidence type="ECO:0000313" key="11">
    <source>
        <dbReference type="Proteomes" id="UP000034325"/>
    </source>
</evidence>
<feature type="transmembrane region" description="Helical" evidence="8">
    <location>
        <begin position="374"/>
        <end position="401"/>
    </location>
</feature>
<protein>
    <recommendedName>
        <fullName evidence="9">Glycosyltransferase RgtA/B/C/D-like domain-containing protein</fullName>
    </recommendedName>
</protein>
<evidence type="ECO:0000256" key="5">
    <source>
        <dbReference type="ARBA" id="ARBA00022692"/>
    </source>
</evidence>
<keyword evidence="7 8" id="KW-0472">Membrane</keyword>
<dbReference type="GO" id="GO:0016763">
    <property type="term" value="F:pentosyltransferase activity"/>
    <property type="evidence" value="ECO:0007669"/>
    <property type="project" value="TreeGrafter"/>
</dbReference>
<dbReference type="Proteomes" id="UP000034325">
    <property type="component" value="Unassembled WGS sequence"/>
</dbReference>
<evidence type="ECO:0000256" key="7">
    <source>
        <dbReference type="ARBA" id="ARBA00023136"/>
    </source>
</evidence>
<dbReference type="Pfam" id="PF13231">
    <property type="entry name" value="PMT_2"/>
    <property type="match status" value="1"/>
</dbReference>
<evidence type="ECO:0000256" key="8">
    <source>
        <dbReference type="SAM" id="Phobius"/>
    </source>
</evidence>
<keyword evidence="6 8" id="KW-1133">Transmembrane helix</keyword>
<reference evidence="10 11" key="1">
    <citation type="journal article" date="2015" name="Nature">
        <title>rRNA introns, odd ribosomes, and small enigmatic genomes across a large radiation of phyla.</title>
        <authorList>
            <person name="Brown C.T."/>
            <person name="Hug L.A."/>
            <person name="Thomas B.C."/>
            <person name="Sharon I."/>
            <person name="Castelle C.J."/>
            <person name="Singh A."/>
            <person name="Wilkins M.J."/>
            <person name="Williams K.H."/>
            <person name="Banfield J.F."/>
        </authorList>
    </citation>
    <scope>NUCLEOTIDE SEQUENCE [LARGE SCALE GENOMIC DNA]</scope>
</reference>
<name>A0A0G0M474_9BACT</name>
<feature type="transmembrane region" description="Helical" evidence="8">
    <location>
        <begin position="134"/>
        <end position="157"/>
    </location>
</feature>
<comment type="caution">
    <text evidence="10">The sequence shown here is derived from an EMBL/GenBank/DDBJ whole genome shotgun (WGS) entry which is preliminary data.</text>
</comment>
<dbReference type="GO" id="GO:0005886">
    <property type="term" value="C:plasma membrane"/>
    <property type="evidence" value="ECO:0007669"/>
    <property type="project" value="UniProtKB-SubCell"/>
</dbReference>
<dbReference type="InterPro" id="IPR050297">
    <property type="entry name" value="LipidA_mod_glycosyltrf_83"/>
</dbReference>
<accession>A0A0G0M474</accession>
<keyword evidence="4" id="KW-0808">Transferase</keyword>
<evidence type="ECO:0000256" key="6">
    <source>
        <dbReference type="ARBA" id="ARBA00022989"/>
    </source>
</evidence>
<keyword evidence="3" id="KW-0328">Glycosyltransferase</keyword>
<dbReference type="GO" id="GO:0009103">
    <property type="term" value="P:lipopolysaccharide biosynthetic process"/>
    <property type="evidence" value="ECO:0007669"/>
    <property type="project" value="UniProtKB-ARBA"/>
</dbReference>
<gene>
    <name evidence="10" type="ORF">UT23_C0005G0005</name>
</gene>
<feature type="transmembrane region" description="Helical" evidence="8">
    <location>
        <begin position="72"/>
        <end position="89"/>
    </location>
</feature>
<proteinExistence type="predicted"/>
<feature type="transmembrane region" description="Helical" evidence="8">
    <location>
        <begin position="96"/>
        <end position="114"/>
    </location>
</feature>
<dbReference type="PANTHER" id="PTHR33908">
    <property type="entry name" value="MANNOSYLTRANSFERASE YKCB-RELATED"/>
    <property type="match status" value="1"/>
</dbReference>